<gene>
    <name evidence="3" type="ORF">C474_11496</name>
</gene>
<feature type="region of interest" description="Disordered" evidence="1">
    <location>
        <begin position="1"/>
        <end position="20"/>
    </location>
</feature>
<evidence type="ECO:0000313" key="4">
    <source>
        <dbReference type="Proteomes" id="UP000011513"/>
    </source>
</evidence>
<keyword evidence="4" id="KW-1185">Reference proteome</keyword>
<dbReference type="EMBL" id="AOIV01000025">
    <property type="protein sequence ID" value="ELZ30434.1"/>
    <property type="molecule type" value="Genomic_DNA"/>
</dbReference>
<name>M0D8F1_HALPD</name>
<dbReference type="Pfam" id="PF18545">
    <property type="entry name" value="HalOD1"/>
    <property type="match status" value="1"/>
</dbReference>
<feature type="compositionally biased region" description="Polar residues" evidence="1">
    <location>
        <begin position="1"/>
        <end position="14"/>
    </location>
</feature>
<evidence type="ECO:0000256" key="1">
    <source>
        <dbReference type="SAM" id="MobiDB-lite"/>
    </source>
</evidence>
<sequence>MSNDTTTADSNAVPTNEPPRERLLHEIVSRVAEANDCGVFDLRPVSEVVDPEALEALLIASNTTMTVTFAYEGGLVRVSEAGVEFEFELD</sequence>
<protein>
    <recommendedName>
        <fullName evidence="2">Halobacterial output domain-containing protein</fullName>
    </recommendedName>
</protein>
<feature type="domain" description="Halobacterial output" evidence="2">
    <location>
        <begin position="21"/>
        <end position="82"/>
    </location>
</feature>
<dbReference type="AlphaFoldDB" id="M0D8F1"/>
<dbReference type="RefSeq" id="WP_008386857.1">
    <property type="nucleotide sequence ID" value="NZ_AOIV01000025.1"/>
</dbReference>
<evidence type="ECO:0000259" key="2">
    <source>
        <dbReference type="Pfam" id="PF18545"/>
    </source>
</evidence>
<dbReference type="InParanoid" id="M0D8F1"/>
<comment type="caution">
    <text evidence="3">The sequence shown here is derived from an EMBL/GenBank/DDBJ whole genome shotgun (WGS) entry which is preliminary data.</text>
</comment>
<accession>M0D8F1</accession>
<organism evidence="3 4">
    <name type="scientific">Halogeometricum pallidum JCM 14848</name>
    <dbReference type="NCBI Taxonomy" id="1227487"/>
    <lineage>
        <taxon>Archaea</taxon>
        <taxon>Methanobacteriati</taxon>
        <taxon>Methanobacteriota</taxon>
        <taxon>Stenosarchaea group</taxon>
        <taxon>Halobacteria</taxon>
        <taxon>Halobacteriales</taxon>
        <taxon>Haloferacaceae</taxon>
        <taxon>Halogeometricum</taxon>
    </lineage>
</organism>
<proteinExistence type="predicted"/>
<reference evidence="3 4" key="1">
    <citation type="journal article" date="2014" name="PLoS Genet.">
        <title>Phylogenetically driven sequencing of extremely halophilic archaea reveals strategies for static and dynamic osmo-response.</title>
        <authorList>
            <person name="Becker E.A."/>
            <person name="Seitzer P.M."/>
            <person name="Tritt A."/>
            <person name="Larsen D."/>
            <person name="Krusor M."/>
            <person name="Yao A.I."/>
            <person name="Wu D."/>
            <person name="Madern D."/>
            <person name="Eisen J.A."/>
            <person name="Darling A.E."/>
            <person name="Facciotti M.T."/>
        </authorList>
    </citation>
    <scope>NUCLEOTIDE SEQUENCE [LARGE SCALE GENOMIC DNA]</scope>
    <source>
        <strain evidence="3 4">JCM 14848</strain>
    </source>
</reference>
<dbReference type="OrthoDB" id="283656at2157"/>
<evidence type="ECO:0000313" key="3">
    <source>
        <dbReference type="EMBL" id="ELZ30434.1"/>
    </source>
</evidence>
<dbReference type="InterPro" id="IPR040624">
    <property type="entry name" value="HalOD1"/>
</dbReference>
<dbReference type="Proteomes" id="UP000011513">
    <property type="component" value="Unassembled WGS sequence"/>
</dbReference>